<dbReference type="STRING" id="573061.Clocel_2680"/>
<dbReference type="AlphaFoldDB" id="D9SRF1"/>
<dbReference type="EMBL" id="CP002160">
    <property type="protein sequence ID" value="ADL52380.1"/>
    <property type="molecule type" value="Genomic_DNA"/>
</dbReference>
<dbReference type="Pfam" id="PF14398">
    <property type="entry name" value="ATPgrasp_YheCD"/>
    <property type="match status" value="2"/>
</dbReference>
<dbReference type="RefSeq" id="WP_010074497.1">
    <property type="nucleotide sequence ID" value="NC_014393.1"/>
</dbReference>
<evidence type="ECO:0000313" key="2">
    <source>
        <dbReference type="Proteomes" id="UP000002730"/>
    </source>
</evidence>
<keyword evidence="2" id="KW-1185">Reference proteome</keyword>
<name>D9SRF1_CLOC7</name>
<protein>
    <recommendedName>
        <fullName evidence="3">ATP-grasp domain-containing protein</fullName>
    </recommendedName>
</protein>
<dbReference type="SUPFAM" id="SSF56059">
    <property type="entry name" value="Glutathione synthetase ATP-binding domain-like"/>
    <property type="match status" value="1"/>
</dbReference>
<organism evidence="1 2">
    <name type="scientific">Clostridium cellulovorans (strain ATCC 35296 / DSM 3052 / OCM 3 / 743B)</name>
    <dbReference type="NCBI Taxonomy" id="573061"/>
    <lineage>
        <taxon>Bacteria</taxon>
        <taxon>Bacillati</taxon>
        <taxon>Bacillota</taxon>
        <taxon>Clostridia</taxon>
        <taxon>Eubacteriales</taxon>
        <taxon>Clostridiaceae</taxon>
        <taxon>Clostridium</taxon>
    </lineage>
</organism>
<dbReference type="KEGG" id="ccb:Clocel_2680"/>
<dbReference type="OrthoDB" id="1809801at2"/>
<proteinExistence type="predicted"/>
<dbReference type="eggNOG" id="COG0189">
    <property type="taxonomic scope" value="Bacteria"/>
</dbReference>
<dbReference type="Proteomes" id="UP000002730">
    <property type="component" value="Chromosome"/>
</dbReference>
<accession>D9SRF1</accession>
<reference evidence="1 2" key="1">
    <citation type="submission" date="2010-08" db="EMBL/GenBank/DDBJ databases">
        <title>Complete sequence of Clostridium cellulovorans 743B.</title>
        <authorList>
            <consortium name="US DOE Joint Genome Institute"/>
            <person name="Lucas S."/>
            <person name="Copeland A."/>
            <person name="Lapidus A."/>
            <person name="Cheng J.-F."/>
            <person name="Bruce D."/>
            <person name="Goodwin L."/>
            <person name="Pitluck S."/>
            <person name="Chertkov O."/>
            <person name="Detter J.C."/>
            <person name="Han C."/>
            <person name="Tapia R."/>
            <person name="Land M."/>
            <person name="Hauser L."/>
            <person name="Chang Y.-J."/>
            <person name="Jeffries C."/>
            <person name="Kyrpides N."/>
            <person name="Ivanova N."/>
            <person name="Mikhailova N."/>
            <person name="Hemme C.L."/>
            <person name="Woyke T."/>
        </authorList>
    </citation>
    <scope>NUCLEOTIDE SEQUENCE [LARGE SCALE GENOMIC DNA]</scope>
    <source>
        <strain evidence="2">ATCC 35296 / DSM 3052 / OCM 3 / 743B</strain>
    </source>
</reference>
<sequence length="864" mass="100099">MEVIINKVHINNDIYMGPVIGIFTGRNYINKIMNMEKESFYYAKGHIEAALEEKCLSYFFCTDDIDYAEERIKGCTFNPELNRCDYAWFPFPEVIYVKKLSYSKQINEHIQRFKEQYNIQLINDCTGIKNFTLYKKLSNYTEIQKYLPETIVYKNFDDVLLMLNKYGFIFIKSAYSKKEKVIFSIEKINNKYKLNYFGDSTQNIILNNLREFENFITEYLSKSKFIVQQGIKLLKYKDYTISLHLLMMKNICGKWEAIYRVVKMIKEDFNITDDVGKKISTYEKIYYQLQKKYQSIIIPRTEKINDLSAMLASYTEMSFGTMGEMNIDIGIDINGRIWIIKANCDQVDNLTPDIVDIDGVSLINLVFKNLQDDKSNNKIKPQVLGIYKYSKFLTRNNHCQNDNSVIKVIYKKSENDICYLTEAQNQEYCNGDKNKDITIKFGSISLKVKKVIENRVEFDSNILYLSENLKSQIFIPDNSFIQVLNLNNNQLEFGPLVGTYINSKKIAALSEGKTDHVYEEIAISIKKLNGVCCLFSIGDIDWEKKLVKGMIREKSKWIPRILPLPMVIYDRCFGIIGRRFGMEFRKKLGKDYKVINSIPKLAKWETICALEKNPRLIAAIPKTILYKSYEDIEKALRTSPRVYLKPDALYKGKGIFRVSKEPNGIYKVEHRTDTENEVAFLSNLQDIDNMINHYSVLGGGYLIQQEIKKASYRGYPFDFRLLYQKDWQGIWQPTGIAIRMGAPGSIITSPRSGGAVAEIGQVLKEEFNEDITTKNGLYEKIVTIGREAAETIDAEFGDCVELGLDMTIDIDRQVWIIEINGKPLKVSLKWLKDNALMSRCYTRPIEYAVFLTGFQSASTDVWEA</sequence>
<evidence type="ECO:0008006" key="3">
    <source>
        <dbReference type="Google" id="ProtNLM"/>
    </source>
</evidence>
<dbReference type="HOGENOM" id="CLU_331422_0_0_9"/>
<gene>
    <name evidence="1" type="ordered locus">Clocel_2680</name>
</gene>
<dbReference type="InterPro" id="IPR026838">
    <property type="entry name" value="YheC/D"/>
</dbReference>
<evidence type="ECO:0000313" key="1">
    <source>
        <dbReference type="EMBL" id="ADL52380.1"/>
    </source>
</evidence>